<dbReference type="InterPro" id="IPR006343">
    <property type="entry name" value="DnaB/C_C"/>
</dbReference>
<name>A0A242KDK0_9ENTE</name>
<reference evidence="6" key="2">
    <citation type="submission" date="2017-05" db="EMBL/GenBank/DDBJ databases">
        <authorList>
            <consortium name="The Broad Institute Genomics Platform"/>
            <consortium name="The Broad Institute Genomic Center for Infectious Diseases"/>
            <person name="Earl A."/>
            <person name="Manson A."/>
            <person name="Schwartman J."/>
            <person name="Gilmore M."/>
            <person name="Abouelleil A."/>
            <person name="Cao P."/>
            <person name="Chapman S."/>
            <person name="Cusick C."/>
            <person name="Shea T."/>
            <person name="Young S."/>
            <person name="Neafsey D."/>
            <person name="Nusbaum C."/>
            <person name="Birren B."/>
        </authorList>
    </citation>
    <scope>NUCLEOTIDE SEQUENCE</scope>
    <source>
        <strain evidence="6">9E7_DIV0242</strain>
    </source>
</reference>
<dbReference type="EMBL" id="NGMM01000001">
    <property type="protein sequence ID" value="OTP19137.1"/>
    <property type="molecule type" value="Genomic_DNA"/>
</dbReference>
<organism evidence="5">
    <name type="scientific">Candidatus Enterococcus clewellii</name>
    <dbReference type="NCBI Taxonomy" id="1834193"/>
    <lineage>
        <taxon>Bacteria</taxon>
        <taxon>Bacillati</taxon>
        <taxon>Bacillota</taxon>
        <taxon>Bacilli</taxon>
        <taxon>Lactobacillales</taxon>
        <taxon>Enterococcaceae</taxon>
        <taxon>Enterococcus</taxon>
    </lineage>
</organism>
<feature type="compositionally biased region" description="Polar residues" evidence="2">
    <location>
        <begin position="419"/>
        <end position="430"/>
    </location>
</feature>
<dbReference type="AlphaFoldDB" id="A0A242KDK0"/>
<dbReference type="Gene3D" id="1.10.10.630">
    <property type="entry name" value="DnaD domain-like"/>
    <property type="match status" value="1"/>
</dbReference>
<protein>
    <submittedName>
        <fullName evidence="6">Replication initiation and membrane attachment protein</fullName>
    </submittedName>
</protein>
<dbReference type="Pfam" id="PF07261">
    <property type="entry name" value="DnaB_2"/>
    <property type="match status" value="1"/>
</dbReference>
<evidence type="ECO:0000259" key="4">
    <source>
        <dbReference type="Pfam" id="PF25888"/>
    </source>
</evidence>
<dbReference type="RefSeq" id="WP_086348042.1">
    <property type="nucleotide sequence ID" value="NZ_CP147247.1"/>
</dbReference>
<evidence type="ECO:0000259" key="3">
    <source>
        <dbReference type="Pfam" id="PF07261"/>
    </source>
</evidence>
<sequence length="469" mass="54870">MKNNRKEIQPKQVFKVLVNRPFSDQEKEILTFLYQPIVGASAYSLFLTLLSEVHSSGLSEALFHKDLILLLDMGSRQLEEARAKLEGIGLLDTFVKEEPELGLTYIYRLNQPENTESFFKDEILSLTLFNRVGEKKFDQLFDRFRPEYFPLNGYENISSGFKEVYSFREEQLITEGSRLQAIKSAFDDPVTKRTLSVVDPTLFDWDFFLLQLEHFGLKLPKDANGLKEEIYLYNRMYGTDELEMLEFVKSSFDYHTNEINRRALRQVVDRSYRENRQQKHSQVRRNEQVALTEEEQRSYRFNSLKKDGFSDADIRSIIDSESIPPLRYLAAVQKETGGFGTGQEERIVENLVKRSGLPNSVINILISYVLIIQKQPTLTSSYVNTIANDWAKKGIFSPEKAMTYLKEKQADNQKKRQNKNFSSNKRQQVVRQEKLPDWVDNPVPEEKLSKEVQEKLDREMEEFLRRRGE</sequence>
<reference evidence="5" key="1">
    <citation type="submission" date="2017-05" db="EMBL/GenBank/DDBJ databases">
        <title>The Genome Sequence of Enterococcus sp. 9E7_DIV0242.</title>
        <authorList>
            <consortium name="The Broad Institute Genomics Platform"/>
            <consortium name="The Broad Institute Genomic Center for Infectious Diseases"/>
            <person name="Earl A."/>
            <person name="Manson A."/>
            <person name="Schwartman J."/>
            <person name="Gilmore M."/>
            <person name="Abouelleil A."/>
            <person name="Cao P."/>
            <person name="Chapman S."/>
            <person name="Cusick C."/>
            <person name="Shea T."/>
            <person name="Young S."/>
            <person name="Neafsey D."/>
            <person name="Nusbaum C."/>
            <person name="Birren B."/>
        </authorList>
    </citation>
    <scope>NUCLEOTIDE SEQUENCE [LARGE SCALE GENOMIC DNA]</scope>
    <source>
        <strain evidence="5">9E7_DIV0242</strain>
    </source>
</reference>
<dbReference type="Pfam" id="PF25888">
    <property type="entry name" value="WHD_DnaB"/>
    <property type="match status" value="1"/>
</dbReference>
<dbReference type="InterPro" id="IPR034829">
    <property type="entry name" value="DnaD-like_sf"/>
</dbReference>
<reference evidence="6" key="3">
    <citation type="submission" date="2024-03" db="EMBL/GenBank/DDBJ databases">
        <title>The Genome Sequence of Enterococcus sp. DIV0242b.</title>
        <authorList>
            <consortium name="The Broad Institute Genomics Platform"/>
            <consortium name="The Broad Institute Microbial Omics Core"/>
            <consortium name="The Broad Institute Genomic Center for Infectious Diseases"/>
            <person name="Earl A."/>
            <person name="Manson A."/>
            <person name="Gilmore M."/>
            <person name="Schwartman J."/>
            <person name="Shea T."/>
            <person name="Abouelleil A."/>
            <person name="Cao P."/>
            <person name="Chapman S."/>
            <person name="Cusick C."/>
            <person name="Young S."/>
            <person name="Neafsey D."/>
            <person name="Nusbaum C."/>
            <person name="Birren B."/>
        </authorList>
    </citation>
    <scope>NUCLEOTIDE SEQUENCE</scope>
    <source>
        <strain evidence="6">9E7_DIV0242</strain>
    </source>
</reference>
<dbReference type="OrthoDB" id="2082007at2"/>
<evidence type="ECO:0000313" key="5">
    <source>
        <dbReference type="EMBL" id="OTP19137.1"/>
    </source>
</evidence>
<feature type="region of interest" description="Disordered" evidence="2">
    <location>
        <begin position="410"/>
        <end position="452"/>
    </location>
</feature>
<feature type="domain" description="DnaB/C C-terminal" evidence="3">
    <location>
        <begin position="331"/>
        <end position="404"/>
    </location>
</feature>
<evidence type="ECO:0000256" key="1">
    <source>
        <dbReference type="ARBA" id="ARBA00093462"/>
    </source>
</evidence>
<evidence type="ECO:0000313" key="6">
    <source>
        <dbReference type="EMBL" id="WYJ89216.1"/>
    </source>
</evidence>
<proteinExistence type="inferred from homology"/>
<evidence type="ECO:0000256" key="2">
    <source>
        <dbReference type="SAM" id="MobiDB-lite"/>
    </source>
</evidence>
<keyword evidence="7" id="KW-1185">Reference proteome</keyword>
<accession>A0A242KDK0</accession>
<gene>
    <name evidence="6" type="ORF">A5888_000935</name>
    <name evidence="5" type="ORF">A5888_000951</name>
</gene>
<feature type="domain" description="Replicative helicase loading/DNA remodeling protein DnaB N-terminal winged helix" evidence="4">
    <location>
        <begin position="8"/>
        <end position="266"/>
    </location>
</feature>
<dbReference type="InterPro" id="IPR058660">
    <property type="entry name" value="WHD_DnaB"/>
</dbReference>
<comment type="similarity">
    <text evidence="1">Belongs to the DnaB/DnaD family.</text>
</comment>
<dbReference type="EMBL" id="CP147247">
    <property type="protein sequence ID" value="WYJ89216.1"/>
    <property type="molecule type" value="Genomic_DNA"/>
</dbReference>
<evidence type="ECO:0000313" key="7">
    <source>
        <dbReference type="Proteomes" id="UP000195141"/>
    </source>
</evidence>
<dbReference type="Proteomes" id="UP000195141">
    <property type="component" value="Chromosome"/>
</dbReference>